<organism evidence="1 2">
    <name type="scientific">Rhizophagus irregularis</name>
    <dbReference type="NCBI Taxonomy" id="588596"/>
    <lineage>
        <taxon>Eukaryota</taxon>
        <taxon>Fungi</taxon>
        <taxon>Fungi incertae sedis</taxon>
        <taxon>Mucoromycota</taxon>
        <taxon>Glomeromycotina</taxon>
        <taxon>Glomeromycetes</taxon>
        <taxon>Glomerales</taxon>
        <taxon>Glomeraceae</taxon>
        <taxon>Rhizophagus</taxon>
    </lineage>
</organism>
<name>A0A2N1MVN1_9GLOM</name>
<dbReference type="VEuPathDB" id="FungiDB:RhiirFUN_001821"/>
<dbReference type="InterPro" id="IPR036691">
    <property type="entry name" value="Endo/exonu/phosph_ase_sf"/>
</dbReference>
<reference evidence="1 2" key="2">
    <citation type="submission" date="2017-10" db="EMBL/GenBank/DDBJ databases">
        <title>Extensive intraspecific genome diversity in a model arbuscular mycorrhizal fungus.</title>
        <authorList>
            <person name="Chen E.C.H."/>
            <person name="Morin E."/>
            <person name="Baudet D."/>
            <person name="Noel J."/>
            <person name="Ndikumana S."/>
            <person name="Charron P."/>
            <person name="St-Onge C."/>
            <person name="Giorgi J."/>
            <person name="Grigoriev I.V."/>
            <person name="Roux C."/>
            <person name="Martin F.M."/>
            <person name="Corradi N."/>
        </authorList>
    </citation>
    <scope>NUCLEOTIDE SEQUENCE [LARGE SCALE GENOMIC DNA]</scope>
    <source>
        <strain evidence="1 2">C2</strain>
    </source>
</reference>
<sequence length="384" mass="44728">MSDGAVFEGIIDELSNTPTTEAKFSVKSYNPLNLLPQFNATRLHQNTNLNIDLNKTAHSTHSLPSLNDDNTNQNIHIYTDNKGNTKGSGVSMIITEQLQKHIIKTNTFFGHILTVDLCFKGNHYIKFICCYLPANASEDKELIIKCYKEIENILINAMHNHFECIVIGDLNISFDKMKKSNHYSIWRREIKTIFKNFGLKDLLKSFHERPSPTHSINRNEGSNIRIDYIFTSPNILHHSFYAYTHSISEDLFNTDHKAISCYLTQDYFKNKSNSSRKSLEKSPTYKPNTKPHIHYKYRSMITESWSNYKFINGIIYRQQINNSTMTDKTPEQQIELFWSNIKKIINQTKEKCIPFSTHKHYTKHDRPLALQQNNNKILTLRTIL</sequence>
<proteinExistence type="predicted"/>
<evidence type="ECO:0000313" key="2">
    <source>
        <dbReference type="Proteomes" id="UP000233469"/>
    </source>
</evidence>
<evidence type="ECO:0008006" key="3">
    <source>
        <dbReference type="Google" id="ProtNLM"/>
    </source>
</evidence>
<comment type="caution">
    <text evidence="1">The sequence shown here is derived from an EMBL/GenBank/DDBJ whole genome shotgun (WGS) entry which is preliminary data.</text>
</comment>
<evidence type="ECO:0000313" key="1">
    <source>
        <dbReference type="EMBL" id="PKK65703.1"/>
    </source>
</evidence>
<dbReference type="EMBL" id="LLXL01001211">
    <property type="protein sequence ID" value="PKK65703.1"/>
    <property type="molecule type" value="Genomic_DNA"/>
</dbReference>
<dbReference type="Gene3D" id="3.60.10.10">
    <property type="entry name" value="Endonuclease/exonuclease/phosphatase"/>
    <property type="match status" value="1"/>
</dbReference>
<dbReference type="VEuPathDB" id="FungiDB:RhiirA1_445174"/>
<protein>
    <recommendedName>
        <fullName evidence="3">DNase I-like protein</fullName>
    </recommendedName>
</protein>
<dbReference type="SUPFAM" id="SSF56219">
    <property type="entry name" value="DNase I-like"/>
    <property type="match status" value="1"/>
</dbReference>
<gene>
    <name evidence="1" type="ORF">RhiirC2_808492</name>
</gene>
<dbReference type="Proteomes" id="UP000233469">
    <property type="component" value="Unassembled WGS sequence"/>
</dbReference>
<reference evidence="1 2" key="1">
    <citation type="submission" date="2016-04" db="EMBL/GenBank/DDBJ databases">
        <title>Genome analyses suggest a sexual origin of heterokaryosis in a supposedly ancient asexual fungus.</title>
        <authorList>
            <person name="Ropars J."/>
            <person name="Sedzielewska K."/>
            <person name="Noel J."/>
            <person name="Charron P."/>
            <person name="Farinelli L."/>
            <person name="Marton T."/>
            <person name="Kruger M."/>
            <person name="Pelin A."/>
            <person name="Brachmann A."/>
            <person name="Corradi N."/>
        </authorList>
    </citation>
    <scope>NUCLEOTIDE SEQUENCE [LARGE SCALE GENOMIC DNA]</scope>
    <source>
        <strain evidence="1 2">C2</strain>
    </source>
</reference>
<dbReference type="VEuPathDB" id="FungiDB:FUN_015386"/>
<accession>A0A2N1MVN1</accession>
<dbReference type="AlphaFoldDB" id="A0A2N1MVN1"/>